<dbReference type="RefSeq" id="WP_153117680.1">
    <property type="nucleotide sequence ID" value="NZ_JACIGE010000014.1"/>
</dbReference>
<comment type="caution">
    <text evidence="2">The sequence shown here is derived from an EMBL/GenBank/DDBJ whole genome shotgun (WGS) entry which is preliminary data.</text>
</comment>
<protein>
    <recommendedName>
        <fullName evidence="4">Serine/threonine protein kinase</fullName>
    </recommendedName>
</protein>
<gene>
    <name evidence="2" type="ORF">GGD90_003203</name>
</gene>
<dbReference type="AlphaFoldDB" id="A0A840G8Y8"/>
<evidence type="ECO:0008006" key="4">
    <source>
        <dbReference type="Google" id="ProtNLM"/>
    </source>
</evidence>
<evidence type="ECO:0000313" key="3">
    <source>
        <dbReference type="Proteomes" id="UP000587070"/>
    </source>
</evidence>
<dbReference type="Gene3D" id="1.10.510.10">
    <property type="entry name" value="Transferase(Phosphotransferase) domain 1"/>
    <property type="match status" value="1"/>
</dbReference>
<feature type="compositionally biased region" description="Low complexity" evidence="1">
    <location>
        <begin position="494"/>
        <end position="504"/>
    </location>
</feature>
<feature type="compositionally biased region" description="Pro residues" evidence="1">
    <location>
        <begin position="469"/>
        <end position="479"/>
    </location>
</feature>
<dbReference type="InterPro" id="IPR011009">
    <property type="entry name" value="Kinase-like_dom_sf"/>
</dbReference>
<feature type="region of interest" description="Disordered" evidence="1">
    <location>
        <begin position="450"/>
        <end position="525"/>
    </location>
</feature>
<keyword evidence="3" id="KW-1185">Reference proteome</keyword>
<dbReference type="OrthoDB" id="9795390at2"/>
<dbReference type="EMBL" id="JACIGE010000014">
    <property type="protein sequence ID" value="MBB4248803.1"/>
    <property type="molecule type" value="Genomic_DNA"/>
</dbReference>
<evidence type="ECO:0000313" key="2">
    <source>
        <dbReference type="EMBL" id="MBB4248803.1"/>
    </source>
</evidence>
<name>A0A840G8Y8_RHOTE</name>
<sequence>MAYPSFEQYNNAFQAHDRLLADPELKKGVVSKSGLGTPHVISGGFALTYTVKAGSKKYAVRCFHRESKALERRYQAIARRLAQLRSPYFLDFEFQPQGISVDGGAYPIVKMAWAQGVTLGEFLEDNHGKKGALASLPASLLALSKYLESERVAHGDIQTGNMMVSGGSAVQLIDYDGMFVEDIKDLGSSELGHVNFQHPERKAKNPFGPTMDRFSLITLSLALKALHEEPALWDKTGSDMDSIVFRANDFADPASSSVFSELMRRPALVAHAQHFAAICRAPIEKVPNLEDFLAGKNIPAGVVQITAKPQEGRPKPGYMGVYDVLAATNYALCLRRVGDKVEVIGRISEVKVDKARNGKPYIFINFGPWQGQIFKISIWSEGLAAIANKPDASWVSKWVSVVGLMEPPYVSRKYKYSHLSINVTANGQMSIITEVEAKFRLASAQKISSAPSSNREALDRIKGKTSPKQPAPGQSPPASPNKSVLDNIHKAQGASQARPAQTSSPPQPQAPYGRPTYPQQPQEKGLFGRLIDWLFK</sequence>
<proteinExistence type="predicted"/>
<dbReference type="Proteomes" id="UP000587070">
    <property type="component" value="Unassembled WGS sequence"/>
</dbReference>
<organism evidence="2 3">
    <name type="scientific">Rhodocyclus tenuis</name>
    <name type="common">Rhodospirillum tenue</name>
    <dbReference type="NCBI Taxonomy" id="1066"/>
    <lineage>
        <taxon>Bacteria</taxon>
        <taxon>Pseudomonadati</taxon>
        <taxon>Pseudomonadota</taxon>
        <taxon>Betaproteobacteria</taxon>
        <taxon>Rhodocyclales</taxon>
        <taxon>Rhodocyclaceae</taxon>
        <taxon>Rhodocyclus</taxon>
    </lineage>
</organism>
<accession>A0A840G8Y8</accession>
<evidence type="ECO:0000256" key="1">
    <source>
        <dbReference type="SAM" id="MobiDB-lite"/>
    </source>
</evidence>
<reference evidence="2 3" key="1">
    <citation type="submission" date="2020-08" db="EMBL/GenBank/DDBJ databases">
        <title>Genome sequencing of Purple Non-Sulfur Bacteria from various extreme environments.</title>
        <authorList>
            <person name="Mayer M."/>
        </authorList>
    </citation>
    <scope>NUCLEOTIDE SEQUENCE [LARGE SCALE GENOMIC DNA]</scope>
    <source>
        <strain evidence="2 3">2761</strain>
    </source>
</reference>
<dbReference type="SUPFAM" id="SSF56112">
    <property type="entry name" value="Protein kinase-like (PK-like)"/>
    <property type="match status" value="1"/>
</dbReference>